<dbReference type="GO" id="GO:0030313">
    <property type="term" value="C:cell envelope"/>
    <property type="evidence" value="ECO:0007669"/>
    <property type="project" value="UniProtKB-SubCell"/>
</dbReference>
<dbReference type="GO" id="GO:0030246">
    <property type="term" value="F:carbohydrate binding"/>
    <property type="evidence" value="ECO:0007669"/>
    <property type="project" value="UniProtKB-ARBA"/>
</dbReference>
<evidence type="ECO:0000259" key="4">
    <source>
        <dbReference type="Pfam" id="PF13407"/>
    </source>
</evidence>
<evidence type="ECO:0000256" key="2">
    <source>
        <dbReference type="ARBA" id="ARBA00007639"/>
    </source>
</evidence>
<name>A0A6J7GNJ5_9ZZZZ</name>
<dbReference type="PANTHER" id="PTHR46847">
    <property type="entry name" value="D-ALLOSE-BINDING PERIPLASMIC PROTEIN-RELATED"/>
    <property type="match status" value="1"/>
</dbReference>
<evidence type="ECO:0000256" key="3">
    <source>
        <dbReference type="ARBA" id="ARBA00022729"/>
    </source>
</evidence>
<dbReference type="InterPro" id="IPR025997">
    <property type="entry name" value="SBP_2_dom"/>
</dbReference>
<feature type="domain" description="Periplasmic binding protein" evidence="4">
    <location>
        <begin position="47"/>
        <end position="300"/>
    </location>
</feature>
<dbReference type="SUPFAM" id="SSF53822">
    <property type="entry name" value="Periplasmic binding protein-like I"/>
    <property type="match status" value="1"/>
</dbReference>
<dbReference type="EMBL" id="CAFBMR010000010">
    <property type="protein sequence ID" value="CAB4906375.1"/>
    <property type="molecule type" value="Genomic_DNA"/>
</dbReference>
<accession>A0A6J7GNJ5</accession>
<comment type="similarity">
    <text evidence="2">Belongs to the bacterial solute-binding protein 2 family.</text>
</comment>
<reference evidence="5" key="1">
    <citation type="submission" date="2020-05" db="EMBL/GenBank/DDBJ databases">
        <authorList>
            <person name="Chiriac C."/>
            <person name="Salcher M."/>
            <person name="Ghai R."/>
            <person name="Kavagutti S V."/>
        </authorList>
    </citation>
    <scope>NUCLEOTIDE SEQUENCE</scope>
</reference>
<keyword evidence="3" id="KW-0732">Signal</keyword>
<comment type="subcellular location">
    <subcellularLocation>
        <location evidence="1">Cell envelope</location>
    </subcellularLocation>
</comment>
<dbReference type="InterPro" id="IPR028082">
    <property type="entry name" value="Peripla_BP_I"/>
</dbReference>
<dbReference type="PANTHER" id="PTHR46847:SF1">
    <property type="entry name" value="D-ALLOSE-BINDING PERIPLASMIC PROTEIN-RELATED"/>
    <property type="match status" value="1"/>
</dbReference>
<sequence>MITKVRNRIYVPMLFIGAIVLTACGSGSNGGGSTTNSGGTPAAGGTIGVSVPTVEGPYFTAMLYGITDEAQKAGYTVTILSAGGYGKVDAQVSQIETLTAKKVDIMLVDSGDPTATQGPIEQAVAAGLIVVGAGDPAPGALGSVSAPHCSVGKDMAAGAKDLLPNGGDIGVLAGPAGAFWSGERLRCFKEELAGSNINIVAEKTSDPDIAAGLAIATDMLQRFPDLNLLYGADDTVGNGAAAAVQAADRCGKTFVLTAVFGQQAQQQMEAGCLNYDVALQPVLIGRQAVQLGIALRNGEKPAVTEVLVPNIPVTPANMKTVDIGAMRAPEGWKPTV</sequence>
<gene>
    <name evidence="5" type="ORF">UFOPK3610_00450</name>
</gene>
<evidence type="ECO:0000256" key="1">
    <source>
        <dbReference type="ARBA" id="ARBA00004196"/>
    </source>
</evidence>
<protein>
    <submittedName>
        <fullName evidence="5">Unannotated protein</fullName>
    </submittedName>
</protein>
<dbReference type="Pfam" id="PF13407">
    <property type="entry name" value="Peripla_BP_4"/>
    <property type="match status" value="1"/>
</dbReference>
<proteinExistence type="inferred from homology"/>
<evidence type="ECO:0000313" key="5">
    <source>
        <dbReference type="EMBL" id="CAB4906375.1"/>
    </source>
</evidence>
<dbReference type="AlphaFoldDB" id="A0A6J7GNJ5"/>
<dbReference type="Gene3D" id="3.40.50.2300">
    <property type="match status" value="2"/>
</dbReference>
<organism evidence="5">
    <name type="scientific">freshwater metagenome</name>
    <dbReference type="NCBI Taxonomy" id="449393"/>
    <lineage>
        <taxon>unclassified sequences</taxon>
        <taxon>metagenomes</taxon>
        <taxon>ecological metagenomes</taxon>
    </lineage>
</organism>
<dbReference type="PROSITE" id="PS51257">
    <property type="entry name" value="PROKAR_LIPOPROTEIN"/>
    <property type="match status" value="1"/>
</dbReference>